<organism evidence="2 3">
    <name type="scientific">Candidatus Desulfatibia vada</name>
    <dbReference type="NCBI Taxonomy" id="2841696"/>
    <lineage>
        <taxon>Bacteria</taxon>
        <taxon>Pseudomonadati</taxon>
        <taxon>Thermodesulfobacteriota</taxon>
        <taxon>Desulfobacteria</taxon>
        <taxon>Desulfobacterales</taxon>
        <taxon>Desulfobacterales incertae sedis</taxon>
        <taxon>Candidatus Desulfatibia</taxon>
    </lineage>
</organism>
<gene>
    <name evidence="2" type="ORF">H8D96_13355</name>
</gene>
<dbReference type="Proteomes" id="UP000605201">
    <property type="component" value="Unassembled WGS sequence"/>
</dbReference>
<dbReference type="Pfam" id="PF13801">
    <property type="entry name" value="Metal_resist"/>
    <property type="match status" value="1"/>
</dbReference>
<proteinExistence type="predicted"/>
<dbReference type="Gene3D" id="1.20.120.1490">
    <property type="match status" value="1"/>
</dbReference>
<accession>A0A8J6TMT5</accession>
<protein>
    <submittedName>
        <fullName evidence="2">Periplasmic heavy metal sensor</fullName>
    </submittedName>
</protein>
<comment type="caution">
    <text evidence="2">The sequence shown here is derived from an EMBL/GenBank/DDBJ whole genome shotgun (WGS) entry which is preliminary data.</text>
</comment>
<name>A0A8J6TMT5_9BACT</name>
<dbReference type="InterPro" id="IPR025961">
    <property type="entry name" value="Metal_resist"/>
</dbReference>
<evidence type="ECO:0000313" key="3">
    <source>
        <dbReference type="Proteomes" id="UP000605201"/>
    </source>
</evidence>
<reference evidence="2 3" key="1">
    <citation type="submission" date="2020-08" db="EMBL/GenBank/DDBJ databases">
        <title>Bridging the membrane lipid divide: bacteria of the FCB group superphylum have the potential to synthesize archaeal ether lipids.</title>
        <authorList>
            <person name="Villanueva L."/>
            <person name="Von Meijenfeldt F.A.B."/>
            <person name="Westbye A.B."/>
            <person name="Yadav S."/>
            <person name="Hopmans E.C."/>
            <person name="Dutilh B.E."/>
            <person name="Sinninghe Damste J.S."/>
        </authorList>
    </citation>
    <scope>NUCLEOTIDE SEQUENCE [LARGE SCALE GENOMIC DNA]</scope>
    <source>
        <strain evidence="2">NIOZ-UU17</strain>
    </source>
</reference>
<feature type="coiled-coil region" evidence="1">
    <location>
        <begin position="78"/>
        <end position="129"/>
    </location>
</feature>
<dbReference type="AlphaFoldDB" id="A0A8J6TMT5"/>
<evidence type="ECO:0000313" key="2">
    <source>
        <dbReference type="EMBL" id="MBC8432891.1"/>
    </source>
</evidence>
<keyword evidence="1" id="KW-0175">Coiled coil</keyword>
<dbReference type="EMBL" id="JACNIG010000253">
    <property type="protein sequence ID" value="MBC8432891.1"/>
    <property type="molecule type" value="Genomic_DNA"/>
</dbReference>
<sequence>MKTNIPRKLLMVLAVMAIIGFGAYAFAGWGMGYGHHGRGHYGPDYHHEGWGGSGYGHMMDDLSDVDIEKLDKARSDYLKATENLRQDLYDKELELRNELAKQDPDAKKAAKLQMDISKLEEKLDQKHLDHMIQVRKINPDAGRGYRSGMDRGFGGGYC</sequence>
<evidence type="ECO:0000256" key="1">
    <source>
        <dbReference type="SAM" id="Coils"/>
    </source>
</evidence>